<sequence>MSTLVWRATAESYKGLKAGTGQSATNVADSWESMQRPCRESTSGVYVLPARNSREPAAVFKPKDEEVGRGHGRVLADFGRGSGAVREVAAYELDREGFAGVSETRMVKLSAGGLEKEGMLQAFVENVGDSEDYGPSLFGVENVQRIAAFDIRIMNADRHAGNLLVSKTDGEYKLHPIDHGLSMPDNVRTLPWPVWMDWEQVKQPMTAEVKDYIMNLDPQSDAKLLRSKFGKAISDGAVDALTCGTVLLQVGASLGLSLFDVGKMIFSVDAETPGFMERLLTNPVVSHLANVLEQSCQVESRCSTIVELTLESASLLAEIDPNKVHDLVAQINSNGN</sequence>
<keyword evidence="8" id="KW-1185">Reference proteome</keyword>
<dbReference type="AlphaFoldDB" id="A0AAV8UII5"/>
<keyword evidence="5" id="KW-0067">ATP-binding</keyword>
<dbReference type="InterPro" id="IPR044571">
    <property type="entry name" value="P4KG1-8"/>
</dbReference>
<comment type="similarity">
    <text evidence="1">Belongs to the PI3/PI4-kinase family. Type II PI4K subfamily.</text>
</comment>
<feature type="domain" description="PI3K/PI4K catalytic" evidence="6">
    <location>
        <begin position="1"/>
        <end position="296"/>
    </location>
</feature>
<comment type="caution">
    <text evidence="7">The sequence shown here is derived from an EMBL/GenBank/DDBJ whole genome shotgun (WGS) entry which is preliminary data.</text>
</comment>
<dbReference type="PANTHER" id="PTHR45800">
    <property type="entry name" value="PHOSPHATIDYLINOSITOL 4-KINASE GAMMA"/>
    <property type="match status" value="1"/>
</dbReference>
<dbReference type="GO" id="GO:0016301">
    <property type="term" value="F:kinase activity"/>
    <property type="evidence" value="ECO:0007669"/>
    <property type="project" value="UniProtKB-KW"/>
</dbReference>
<accession>A0AAV8UII5</accession>
<evidence type="ECO:0000256" key="5">
    <source>
        <dbReference type="ARBA" id="ARBA00022840"/>
    </source>
</evidence>
<evidence type="ECO:0000313" key="8">
    <source>
        <dbReference type="Proteomes" id="UP001157974"/>
    </source>
</evidence>
<dbReference type="PANTHER" id="PTHR45800:SF11">
    <property type="entry name" value="PHOSPHATIDYLINOSITOL 3-KINASE-RELATED PROTEIN KINASE"/>
    <property type="match status" value="1"/>
</dbReference>
<dbReference type="Pfam" id="PF00454">
    <property type="entry name" value="PI3_PI4_kinase"/>
    <property type="match status" value="1"/>
</dbReference>
<dbReference type="Proteomes" id="UP001157974">
    <property type="component" value="Unassembled WGS sequence"/>
</dbReference>
<evidence type="ECO:0000256" key="4">
    <source>
        <dbReference type="ARBA" id="ARBA00022777"/>
    </source>
</evidence>
<evidence type="ECO:0000256" key="3">
    <source>
        <dbReference type="ARBA" id="ARBA00022741"/>
    </source>
</evidence>
<evidence type="ECO:0000256" key="2">
    <source>
        <dbReference type="ARBA" id="ARBA00022679"/>
    </source>
</evidence>
<dbReference type="PROSITE" id="PS50290">
    <property type="entry name" value="PI3_4_KINASE_3"/>
    <property type="match status" value="1"/>
</dbReference>
<evidence type="ECO:0000256" key="1">
    <source>
        <dbReference type="ARBA" id="ARBA00008941"/>
    </source>
</evidence>
<evidence type="ECO:0000313" key="7">
    <source>
        <dbReference type="EMBL" id="KAJ8902345.1"/>
    </source>
</evidence>
<dbReference type="GO" id="GO:0005524">
    <property type="term" value="F:ATP binding"/>
    <property type="evidence" value="ECO:0007669"/>
    <property type="project" value="UniProtKB-KW"/>
</dbReference>
<gene>
    <name evidence="7" type="ORF">NDN08_006752</name>
</gene>
<proteinExistence type="inferred from homology"/>
<protein>
    <recommendedName>
        <fullName evidence="6">PI3K/PI4K catalytic domain-containing protein</fullName>
    </recommendedName>
</protein>
<evidence type="ECO:0000259" key="6">
    <source>
        <dbReference type="PROSITE" id="PS50290"/>
    </source>
</evidence>
<organism evidence="7 8">
    <name type="scientific">Rhodosorus marinus</name>
    <dbReference type="NCBI Taxonomy" id="101924"/>
    <lineage>
        <taxon>Eukaryota</taxon>
        <taxon>Rhodophyta</taxon>
        <taxon>Stylonematophyceae</taxon>
        <taxon>Stylonematales</taxon>
        <taxon>Stylonemataceae</taxon>
        <taxon>Rhodosorus</taxon>
    </lineage>
</organism>
<reference evidence="7 8" key="1">
    <citation type="journal article" date="2023" name="Nat. Commun.">
        <title>Origin of minicircular mitochondrial genomes in red algae.</title>
        <authorList>
            <person name="Lee Y."/>
            <person name="Cho C.H."/>
            <person name="Lee Y.M."/>
            <person name="Park S.I."/>
            <person name="Yang J.H."/>
            <person name="West J.A."/>
            <person name="Bhattacharya D."/>
            <person name="Yoon H.S."/>
        </authorList>
    </citation>
    <scope>NUCLEOTIDE SEQUENCE [LARGE SCALE GENOMIC DNA]</scope>
    <source>
        <strain evidence="7 8">CCMP1338</strain>
        <tissue evidence="7">Whole cell</tissue>
    </source>
</reference>
<name>A0AAV8UII5_9RHOD</name>
<keyword evidence="2" id="KW-0808">Transferase</keyword>
<keyword evidence="4" id="KW-0418">Kinase</keyword>
<dbReference type="InterPro" id="IPR000403">
    <property type="entry name" value="PI3/4_kinase_cat_dom"/>
</dbReference>
<keyword evidence="3" id="KW-0547">Nucleotide-binding</keyword>
<dbReference type="EMBL" id="JAMWBK010000009">
    <property type="protein sequence ID" value="KAJ8902345.1"/>
    <property type="molecule type" value="Genomic_DNA"/>
</dbReference>